<dbReference type="EMBL" id="GBRH01206487">
    <property type="protein sequence ID" value="JAD91408.1"/>
    <property type="molecule type" value="Transcribed_RNA"/>
</dbReference>
<keyword evidence="1" id="KW-1133">Transmembrane helix</keyword>
<feature type="transmembrane region" description="Helical" evidence="1">
    <location>
        <begin position="41"/>
        <end position="64"/>
    </location>
</feature>
<dbReference type="AlphaFoldDB" id="A0A0A9DXI6"/>
<reference evidence="2" key="1">
    <citation type="submission" date="2014-09" db="EMBL/GenBank/DDBJ databases">
        <authorList>
            <person name="Magalhaes I.L.F."/>
            <person name="Oliveira U."/>
            <person name="Santos F.R."/>
            <person name="Vidigal T.H.D.A."/>
            <person name="Brescovit A.D."/>
            <person name="Santos A.J."/>
        </authorList>
    </citation>
    <scope>NUCLEOTIDE SEQUENCE</scope>
    <source>
        <tissue evidence="2">Shoot tissue taken approximately 20 cm above the soil surface</tissue>
    </source>
</reference>
<evidence type="ECO:0000313" key="2">
    <source>
        <dbReference type="EMBL" id="JAD91408.1"/>
    </source>
</evidence>
<protein>
    <submittedName>
        <fullName evidence="2">Uncharacterized protein</fullName>
    </submittedName>
</protein>
<sequence length="76" mass="8785">MLHSTVLNFSATMCYEPHLSTSPHLYACSFNGYQDLSRLPFFLWFSLFLLQNEIYYASLGFVILKKQFNTTSSCCP</sequence>
<proteinExistence type="predicted"/>
<keyword evidence="1" id="KW-0472">Membrane</keyword>
<evidence type="ECO:0000256" key="1">
    <source>
        <dbReference type="SAM" id="Phobius"/>
    </source>
</evidence>
<organism evidence="2">
    <name type="scientific">Arundo donax</name>
    <name type="common">Giant reed</name>
    <name type="synonym">Donax arundinaceus</name>
    <dbReference type="NCBI Taxonomy" id="35708"/>
    <lineage>
        <taxon>Eukaryota</taxon>
        <taxon>Viridiplantae</taxon>
        <taxon>Streptophyta</taxon>
        <taxon>Embryophyta</taxon>
        <taxon>Tracheophyta</taxon>
        <taxon>Spermatophyta</taxon>
        <taxon>Magnoliopsida</taxon>
        <taxon>Liliopsida</taxon>
        <taxon>Poales</taxon>
        <taxon>Poaceae</taxon>
        <taxon>PACMAD clade</taxon>
        <taxon>Arundinoideae</taxon>
        <taxon>Arundineae</taxon>
        <taxon>Arundo</taxon>
    </lineage>
</organism>
<keyword evidence="1" id="KW-0812">Transmembrane</keyword>
<accession>A0A0A9DXI6</accession>
<reference evidence="2" key="2">
    <citation type="journal article" date="2015" name="Data Brief">
        <title>Shoot transcriptome of the giant reed, Arundo donax.</title>
        <authorList>
            <person name="Barrero R.A."/>
            <person name="Guerrero F.D."/>
            <person name="Moolhuijzen P."/>
            <person name="Goolsby J.A."/>
            <person name="Tidwell J."/>
            <person name="Bellgard S.E."/>
            <person name="Bellgard M.I."/>
        </authorList>
    </citation>
    <scope>NUCLEOTIDE SEQUENCE</scope>
    <source>
        <tissue evidence="2">Shoot tissue taken approximately 20 cm above the soil surface</tissue>
    </source>
</reference>
<name>A0A0A9DXI6_ARUDO</name>